<evidence type="ECO:0000256" key="2">
    <source>
        <dbReference type="SAM" id="SignalP"/>
    </source>
</evidence>
<gene>
    <name evidence="3" type="ORF">HRV97_10765</name>
</gene>
<keyword evidence="2" id="KW-0732">Signal</keyword>
<feature type="signal peptide" evidence="2">
    <location>
        <begin position="1"/>
        <end position="21"/>
    </location>
</feature>
<feature type="chain" id="PRO_5045697033" description="DUF2029 domain-containing protein" evidence="2">
    <location>
        <begin position="22"/>
        <end position="335"/>
    </location>
</feature>
<evidence type="ECO:0000256" key="1">
    <source>
        <dbReference type="SAM" id="Phobius"/>
    </source>
</evidence>
<keyword evidence="1" id="KW-0812">Transmembrane</keyword>
<accession>A0ABX2JGC4</accession>
<evidence type="ECO:0000313" key="4">
    <source>
        <dbReference type="Proteomes" id="UP000621447"/>
    </source>
</evidence>
<dbReference type="Proteomes" id="UP000621447">
    <property type="component" value="Unassembled WGS sequence"/>
</dbReference>
<feature type="transmembrane region" description="Helical" evidence="1">
    <location>
        <begin position="198"/>
        <end position="223"/>
    </location>
</feature>
<organism evidence="3 4">
    <name type="scientific">Sphingomonas hominis</name>
    <dbReference type="NCBI Taxonomy" id="2741495"/>
    <lineage>
        <taxon>Bacteria</taxon>
        <taxon>Pseudomonadati</taxon>
        <taxon>Pseudomonadota</taxon>
        <taxon>Alphaproteobacteria</taxon>
        <taxon>Sphingomonadales</taxon>
        <taxon>Sphingomonadaceae</taxon>
        <taxon>Sphingomonas</taxon>
    </lineage>
</organism>
<keyword evidence="1" id="KW-0472">Membrane</keyword>
<feature type="transmembrane region" description="Helical" evidence="1">
    <location>
        <begin position="303"/>
        <end position="324"/>
    </location>
</feature>
<keyword evidence="1" id="KW-1133">Transmembrane helix</keyword>
<evidence type="ECO:0008006" key="5">
    <source>
        <dbReference type="Google" id="ProtNLM"/>
    </source>
</evidence>
<feature type="transmembrane region" description="Helical" evidence="1">
    <location>
        <begin position="87"/>
        <end position="106"/>
    </location>
</feature>
<dbReference type="EMBL" id="JABULH010000004">
    <property type="protein sequence ID" value="NTS65643.1"/>
    <property type="molecule type" value="Genomic_DNA"/>
</dbReference>
<sequence length="335" mass="36133">MLALLGLALTLIMLGLRSAPAPISSQVAAGTAGDAALYRAIDRRVAAGEPYYRVVVQEQRARNYPLQPFVVVRPPTRTWLFAQVGDAGALCLAWLLAGFVIATLAWRLRTATTSLPLWSASFAVVAASVVPLVNPVVVLWSDLWAGLLTALSLGCRSDRHWRASVAFGFLAVLFRELALAYLAAMMLAALVERRRFEAAVWFGGIALALGLLAVHAVAVHAVLPPDAPVSQGWLRAGGWHFDLSMARATTFLLLLPASIAAVFVPLALFGWAATRGGFARRVTLALAAWLLPFLLIGRPENSYWGLLMAPFWLAGFPLALPALYELVRRPHPITA</sequence>
<protein>
    <recommendedName>
        <fullName evidence="5">DUF2029 domain-containing protein</fullName>
    </recommendedName>
</protein>
<proteinExistence type="predicted"/>
<name>A0ABX2JGC4_9SPHN</name>
<feature type="transmembrane region" description="Helical" evidence="1">
    <location>
        <begin position="161"/>
        <end position="191"/>
    </location>
</feature>
<feature type="transmembrane region" description="Helical" evidence="1">
    <location>
        <begin position="251"/>
        <end position="271"/>
    </location>
</feature>
<keyword evidence="4" id="KW-1185">Reference proteome</keyword>
<reference evidence="3 4" key="1">
    <citation type="submission" date="2020-06" db="EMBL/GenBank/DDBJ databases">
        <title>Sphingomonas hominis sp. nov., a member of the Sphingomonas, isolated from the hair of a 22-year-old girl.</title>
        <authorList>
            <person name="Zhang D.-F."/>
            <person name="Cui X.-W."/>
        </authorList>
    </citation>
    <scope>NUCLEOTIDE SEQUENCE [LARGE SCALE GENOMIC DNA]</scope>
    <source>
        <strain evidence="3 4">HHU CXW</strain>
    </source>
</reference>
<feature type="transmembrane region" description="Helical" evidence="1">
    <location>
        <begin position="118"/>
        <end position="141"/>
    </location>
</feature>
<comment type="caution">
    <text evidence="3">The sequence shown here is derived from an EMBL/GenBank/DDBJ whole genome shotgun (WGS) entry which is preliminary data.</text>
</comment>
<feature type="transmembrane region" description="Helical" evidence="1">
    <location>
        <begin position="278"/>
        <end position="297"/>
    </location>
</feature>
<evidence type="ECO:0000313" key="3">
    <source>
        <dbReference type="EMBL" id="NTS65643.1"/>
    </source>
</evidence>